<evidence type="ECO:0000313" key="1">
    <source>
        <dbReference type="EMBL" id="MCD1293694.1"/>
    </source>
</evidence>
<comment type="caution">
    <text evidence="1">The sequence shown here is derived from an EMBL/GenBank/DDBJ whole genome shotgun (WGS) entry which is preliminary data.</text>
</comment>
<reference evidence="1 2" key="1">
    <citation type="submission" date="2017-11" db="EMBL/GenBank/DDBJ databases">
        <title>Isolation and Characterization of Family Methanocellaceae Species from Potential Methane Hydrate Area Offshore Southwestern Taiwan.</title>
        <authorList>
            <person name="Zhang W.-L."/>
            <person name="Chen W.-C."/>
            <person name="Lai M.-C."/>
            <person name="Chen S.-C."/>
        </authorList>
    </citation>
    <scope>NUCLEOTIDE SEQUENCE [LARGE SCALE GENOMIC DNA]</scope>
    <source>
        <strain evidence="1 2">CWC-04</strain>
    </source>
</reference>
<dbReference type="Gene3D" id="6.10.250.2410">
    <property type="match status" value="1"/>
</dbReference>
<protein>
    <submittedName>
        <fullName evidence="1">Segregation/condensation protein A</fullName>
    </submittedName>
</protein>
<keyword evidence="2" id="KW-1185">Reference proteome</keyword>
<dbReference type="Pfam" id="PF02616">
    <property type="entry name" value="SMC_ScpA"/>
    <property type="match status" value="2"/>
</dbReference>
<dbReference type="PANTHER" id="PTHR33969:SF2">
    <property type="entry name" value="SEGREGATION AND CONDENSATION PROTEIN A"/>
    <property type="match status" value="1"/>
</dbReference>
<organism evidence="1 2">
    <name type="scientific">Methanooceanicella nereidis</name>
    <dbReference type="NCBI Taxonomy" id="2052831"/>
    <lineage>
        <taxon>Archaea</taxon>
        <taxon>Methanobacteriati</taxon>
        <taxon>Methanobacteriota</taxon>
        <taxon>Stenosarchaea group</taxon>
        <taxon>Methanomicrobia</taxon>
        <taxon>Methanocellales</taxon>
        <taxon>Methanocellaceae</taxon>
        <taxon>Methanooceanicella</taxon>
    </lineage>
</organism>
<dbReference type="Gene3D" id="1.10.10.580">
    <property type="entry name" value="Structural maintenance of chromosome 1. Chain E"/>
    <property type="match status" value="1"/>
</dbReference>
<dbReference type="InterPro" id="IPR023093">
    <property type="entry name" value="ScpA-like_C"/>
</dbReference>
<dbReference type="Proteomes" id="UP001320159">
    <property type="component" value="Unassembled WGS sequence"/>
</dbReference>
<sequence length="220" mass="25534">MEQSVEILLEMARGGEIDPWNINIIDVTDKFLKKLTEMEKLDLRVSARTLLYASILLRMKSDILVNVPPPEPFEEDDPFLDMAEDDYPVLEPRLRHVASRPVTLQELIDELKRAVATKDIPALRQARKVEKPRRKTLEEVLGIAHEEDIEKSIVEMIKVLDAEYAYRDFVTMSELVKEKTPRGIIDVYLPLLFLANRKYVTLTQEILFDEIFIRRGDKLG</sequence>
<gene>
    <name evidence="1" type="ORF">CUJ83_01625</name>
</gene>
<accession>A0AAP2RAQ5</accession>
<dbReference type="PANTHER" id="PTHR33969">
    <property type="entry name" value="SEGREGATION AND CONDENSATION PROTEIN A"/>
    <property type="match status" value="1"/>
</dbReference>
<evidence type="ECO:0000313" key="2">
    <source>
        <dbReference type="Proteomes" id="UP001320159"/>
    </source>
</evidence>
<dbReference type="InterPro" id="IPR003768">
    <property type="entry name" value="ScpA"/>
</dbReference>
<name>A0AAP2RAQ5_9EURY</name>
<proteinExistence type="predicted"/>
<dbReference type="EMBL" id="PGCK01000001">
    <property type="protein sequence ID" value="MCD1293694.1"/>
    <property type="molecule type" value="Genomic_DNA"/>
</dbReference>
<dbReference type="AlphaFoldDB" id="A0AAP2RAQ5"/>